<organism evidence="8 9">
    <name type="scientific">Petromyzon marinus</name>
    <name type="common">Sea lamprey</name>
    <dbReference type="NCBI Taxonomy" id="7757"/>
    <lineage>
        <taxon>Eukaryota</taxon>
        <taxon>Metazoa</taxon>
        <taxon>Chordata</taxon>
        <taxon>Craniata</taxon>
        <taxon>Vertebrata</taxon>
        <taxon>Cyclostomata</taxon>
        <taxon>Hyperoartia</taxon>
        <taxon>Petromyzontiformes</taxon>
        <taxon>Petromyzontidae</taxon>
        <taxon>Petromyzon</taxon>
    </lineage>
</organism>
<dbReference type="Gene3D" id="3.30.40.10">
    <property type="entry name" value="Zinc/RING finger domain, C3HC4 (zinc finger)"/>
    <property type="match status" value="1"/>
</dbReference>
<dbReference type="GO" id="GO:0008270">
    <property type="term" value="F:zinc ion binding"/>
    <property type="evidence" value="ECO:0007669"/>
    <property type="project" value="UniProtKB-KW"/>
</dbReference>
<dbReference type="RefSeq" id="XP_032817069.1">
    <property type="nucleotide sequence ID" value="XM_032961178.1"/>
</dbReference>
<dbReference type="GO" id="GO:0005634">
    <property type="term" value="C:nucleus"/>
    <property type="evidence" value="ECO:0007669"/>
    <property type="project" value="TreeGrafter"/>
</dbReference>
<dbReference type="PANTHER" id="PTHR15898:SF13">
    <property type="entry name" value="BIFUNCTIONAL APOPTOSIS REGULATOR"/>
    <property type="match status" value="1"/>
</dbReference>
<dbReference type="CTD" id="51283"/>
<proteinExistence type="predicted"/>
<dbReference type="InterPro" id="IPR001841">
    <property type="entry name" value="Znf_RING"/>
</dbReference>
<dbReference type="InterPro" id="IPR013083">
    <property type="entry name" value="Znf_RING/FYVE/PHD"/>
</dbReference>
<dbReference type="GO" id="GO:0061630">
    <property type="term" value="F:ubiquitin protein ligase activity"/>
    <property type="evidence" value="ECO:0007669"/>
    <property type="project" value="TreeGrafter"/>
</dbReference>
<evidence type="ECO:0000256" key="5">
    <source>
        <dbReference type="SAM" id="Phobius"/>
    </source>
</evidence>
<dbReference type="PROSITE" id="PS50089">
    <property type="entry name" value="ZF_RING_2"/>
    <property type="match status" value="1"/>
</dbReference>
<feature type="transmembrane region" description="Helical" evidence="5">
    <location>
        <begin position="152"/>
        <end position="172"/>
    </location>
</feature>
<dbReference type="Pfam" id="PF00536">
    <property type="entry name" value="SAM_1"/>
    <property type="match status" value="1"/>
</dbReference>
<keyword evidence="2 4" id="KW-0863">Zinc-finger</keyword>
<keyword evidence="1" id="KW-0479">Metal-binding</keyword>
<dbReference type="CDD" id="cd16497">
    <property type="entry name" value="RING-HC_BAR"/>
    <property type="match status" value="1"/>
</dbReference>
<keyword evidence="5" id="KW-0472">Membrane</keyword>
<dbReference type="InterPro" id="IPR017907">
    <property type="entry name" value="Znf_RING_CS"/>
</dbReference>
<keyword evidence="5" id="KW-1133">Transmembrane helix</keyword>
<dbReference type="Gene3D" id="1.10.150.50">
    <property type="entry name" value="Transcription Factor, Ets-1"/>
    <property type="match status" value="1"/>
</dbReference>
<evidence type="ECO:0000256" key="3">
    <source>
        <dbReference type="ARBA" id="ARBA00022833"/>
    </source>
</evidence>
<evidence type="ECO:0000259" key="6">
    <source>
        <dbReference type="PROSITE" id="PS50089"/>
    </source>
</evidence>
<name>A0AAJ7X0K0_PETMA</name>
<dbReference type="PROSITE" id="PS00518">
    <property type="entry name" value="ZF_RING_1"/>
    <property type="match status" value="1"/>
</dbReference>
<dbReference type="SUPFAM" id="SSF57850">
    <property type="entry name" value="RING/U-box"/>
    <property type="match status" value="1"/>
</dbReference>
<sequence>MDEEVGAYAPSLPWHGTARLGDGSRTPGENDGRLSLGEMACHCCYELLLDPTTLTCGHSFCRHCLALWWNSSRRAECPECRQMWQGFPRTNIVLRGAIEKLFPEQLWHRQQEVLSNGKTAQTLAAFEQQGQEQISAANGRPAVLRQGTARSFFSGVLTALTCVAVMLLVYHWSSGDTGEEMLVHKSLSKWTSSDVGLWLEQLGSWTVPYRETFQQEGVNGRLLLSLTEEELNLPPYGIEKPAHRRALITALDSMISLGVKPPHNLWEYKAMHAGKSLFLLFLLKSSPRLAIFYLYLFDYTELFLPLIHTCCPGRVHEEEAELFRGGWPDSPSWEQWAEFLPKAMVMPYVLVGRFAWEWLEVHYWTARFVVINAALLTLLEIFAIKRFCLQGEIRRLPRTLWNDFCRLFSQGAMVTIFWPVLPQFVCDCLFYWALYFNPIINLDQVTKEVRRMFTQEA</sequence>
<evidence type="ECO:0000256" key="2">
    <source>
        <dbReference type="ARBA" id="ARBA00022771"/>
    </source>
</evidence>
<reference evidence="9" key="1">
    <citation type="submission" date="2025-08" db="UniProtKB">
        <authorList>
            <consortium name="RefSeq"/>
        </authorList>
    </citation>
    <scope>IDENTIFICATION</scope>
    <source>
        <tissue evidence="9">Sperm</tissue>
    </source>
</reference>
<dbReference type="Pfam" id="PF15227">
    <property type="entry name" value="zf-C3HC4_4"/>
    <property type="match status" value="1"/>
</dbReference>
<feature type="domain" description="SAM" evidence="7">
    <location>
        <begin position="190"/>
        <end position="257"/>
    </location>
</feature>
<evidence type="ECO:0000313" key="8">
    <source>
        <dbReference type="Proteomes" id="UP001318040"/>
    </source>
</evidence>
<evidence type="ECO:0000259" key="7">
    <source>
        <dbReference type="PROSITE" id="PS50105"/>
    </source>
</evidence>
<dbReference type="GO" id="GO:0043161">
    <property type="term" value="P:proteasome-mediated ubiquitin-dependent protein catabolic process"/>
    <property type="evidence" value="ECO:0007669"/>
    <property type="project" value="TreeGrafter"/>
</dbReference>
<keyword evidence="3" id="KW-0862">Zinc</keyword>
<dbReference type="InterPro" id="IPR013761">
    <property type="entry name" value="SAM/pointed_sf"/>
</dbReference>
<evidence type="ECO:0000313" key="9">
    <source>
        <dbReference type="RefSeq" id="XP_032817069.1"/>
    </source>
</evidence>
<feature type="domain" description="RING-type" evidence="6">
    <location>
        <begin position="41"/>
        <end position="81"/>
    </location>
</feature>
<dbReference type="AlphaFoldDB" id="A0AAJ7X0K0"/>
<dbReference type="GeneID" id="116946201"/>
<accession>A0AAJ7X0K0</accession>
<protein>
    <submittedName>
        <fullName evidence="9">Bifunctional apoptosis regulator</fullName>
    </submittedName>
</protein>
<keyword evidence="8" id="KW-1185">Reference proteome</keyword>
<dbReference type="PANTHER" id="PTHR15898">
    <property type="entry name" value="BIFUNCTIONAL APOPTOSIS REGULATOR"/>
    <property type="match status" value="1"/>
</dbReference>
<dbReference type="SMART" id="SM00184">
    <property type="entry name" value="RING"/>
    <property type="match status" value="1"/>
</dbReference>
<dbReference type="SUPFAM" id="SSF47769">
    <property type="entry name" value="SAM/Pointed domain"/>
    <property type="match status" value="1"/>
</dbReference>
<dbReference type="PROSITE" id="PS50105">
    <property type="entry name" value="SAM_DOMAIN"/>
    <property type="match status" value="1"/>
</dbReference>
<dbReference type="Proteomes" id="UP001318040">
    <property type="component" value="Chromosome 26"/>
</dbReference>
<dbReference type="SMART" id="SM00454">
    <property type="entry name" value="SAM"/>
    <property type="match status" value="1"/>
</dbReference>
<dbReference type="InterPro" id="IPR001660">
    <property type="entry name" value="SAM"/>
</dbReference>
<dbReference type="KEGG" id="pmrn:116946201"/>
<evidence type="ECO:0000256" key="1">
    <source>
        <dbReference type="ARBA" id="ARBA00022723"/>
    </source>
</evidence>
<evidence type="ECO:0000256" key="4">
    <source>
        <dbReference type="PROSITE-ProRule" id="PRU00175"/>
    </source>
</evidence>
<keyword evidence="5" id="KW-0812">Transmembrane</keyword>
<gene>
    <name evidence="9" type="primary">BFAR</name>
</gene>